<evidence type="ECO:0000259" key="2">
    <source>
        <dbReference type="PROSITE" id="PS50076"/>
    </source>
</evidence>
<feature type="domain" description="Thioredoxin" evidence="3">
    <location>
        <begin position="657"/>
        <end position="793"/>
    </location>
</feature>
<dbReference type="Gene3D" id="3.40.30.10">
    <property type="entry name" value="Glutaredoxin"/>
    <property type="match status" value="6"/>
</dbReference>
<dbReference type="PANTHER" id="PTHR44340">
    <property type="entry name" value="DNAJ HOMOLOG SUBFAMILY C MEMBER 10"/>
    <property type="match status" value="1"/>
</dbReference>
<dbReference type="InterPro" id="IPR036869">
    <property type="entry name" value="J_dom_sf"/>
</dbReference>
<dbReference type="GO" id="GO:0016671">
    <property type="term" value="F:oxidoreductase activity, acting on a sulfur group of donors, disulfide as acceptor"/>
    <property type="evidence" value="ECO:0007669"/>
    <property type="project" value="TreeGrafter"/>
</dbReference>
<dbReference type="PRINTS" id="PR00421">
    <property type="entry name" value="THIOREDOXIN"/>
</dbReference>
<dbReference type="CDD" id="cd02961">
    <property type="entry name" value="PDI_a_family"/>
    <property type="match status" value="2"/>
</dbReference>
<dbReference type="GO" id="GO:0005788">
    <property type="term" value="C:endoplasmic reticulum lumen"/>
    <property type="evidence" value="ECO:0007669"/>
    <property type="project" value="TreeGrafter"/>
</dbReference>
<dbReference type="PROSITE" id="PS00194">
    <property type="entry name" value="THIOREDOXIN_1"/>
    <property type="match status" value="3"/>
</dbReference>
<dbReference type="Proteomes" id="UP000242188">
    <property type="component" value="Unassembled WGS sequence"/>
</dbReference>
<feature type="domain" description="J" evidence="2">
    <location>
        <begin position="37"/>
        <end position="102"/>
    </location>
</feature>
<comment type="caution">
    <text evidence="4">The sequence shown here is derived from an EMBL/GenBank/DDBJ whole genome shotgun (WGS) entry which is preliminary data.</text>
</comment>
<dbReference type="SUPFAM" id="SSF52833">
    <property type="entry name" value="Thioredoxin-like"/>
    <property type="match status" value="6"/>
</dbReference>
<dbReference type="STRING" id="6573.A0A210QKP4"/>
<dbReference type="SUPFAM" id="SSF46565">
    <property type="entry name" value="Chaperone J-domain"/>
    <property type="match status" value="1"/>
</dbReference>
<gene>
    <name evidence="4" type="ORF">KP79_PYT24597</name>
</gene>
<dbReference type="InterPro" id="IPR052460">
    <property type="entry name" value="ER_disulfide_reductase"/>
</dbReference>
<organism evidence="4 5">
    <name type="scientific">Mizuhopecten yessoensis</name>
    <name type="common">Japanese scallop</name>
    <name type="synonym">Patinopecten yessoensis</name>
    <dbReference type="NCBI Taxonomy" id="6573"/>
    <lineage>
        <taxon>Eukaryota</taxon>
        <taxon>Metazoa</taxon>
        <taxon>Spiralia</taxon>
        <taxon>Lophotrochozoa</taxon>
        <taxon>Mollusca</taxon>
        <taxon>Bivalvia</taxon>
        <taxon>Autobranchia</taxon>
        <taxon>Pteriomorphia</taxon>
        <taxon>Pectinida</taxon>
        <taxon>Pectinoidea</taxon>
        <taxon>Pectinidae</taxon>
        <taxon>Mizuhopecten</taxon>
    </lineage>
</organism>
<reference evidence="4 5" key="1">
    <citation type="journal article" date="2017" name="Nat. Ecol. Evol.">
        <title>Scallop genome provides insights into evolution of bilaterian karyotype and development.</title>
        <authorList>
            <person name="Wang S."/>
            <person name="Zhang J."/>
            <person name="Jiao W."/>
            <person name="Li J."/>
            <person name="Xun X."/>
            <person name="Sun Y."/>
            <person name="Guo X."/>
            <person name="Huan P."/>
            <person name="Dong B."/>
            <person name="Zhang L."/>
            <person name="Hu X."/>
            <person name="Sun X."/>
            <person name="Wang J."/>
            <person name="Zhao C."/>
            <person name="Wang Y."/>
            <person name="Wang D."/>
            <person name="Huang X."/>
            <person name="Wang R."/>
            <person name="Lv J."/>
            <person name="Li Y."/>
            <person name="Zhang Z."/>
            <person name="Liu B."/>
            <person name="Lu W."/>
            <person name="Hui Y."/>
            <person name="Liang J."/>
            <person name="Zhou Z."/>
            <person name="Hou R."/>
            <person name="Li X."/>
            <person name="Liu Y."/>
            <person name="Li H."/>
            <person name="Ning X."/>
            <person name="Lin Y."/>
            <person name="Zhao L."/>
            <person name="Xing Q."/>
            <person name="Dou J."/>
            <person name="Li Y."/>
            <person name="Mao J."/>
            <person name="Guo H."/>
            <person name="Dou H."/>
            <person name="Li T."/>
            <person name="Mu C."/>
            <person name="Jiang W."/>
            <person name="Fu Q."/>
            <person name="Fu X."/>
            <person name="Miao Y."/>
            <person name="Liu J."/>
            <person name="Yu Q."/>
            <person name="Li R."/>
            <person name="Liao H."/>
            <person name="Li X."/>
            <person name="Kong Y."/>
            <person name="Jiang Z."/>
            <person name="Chourrout D."/>
            <person name="Li R."/>
            <person name="Bao Z."/>
        </authorList>
    </citation>
    <scope>NUCLEOTIDE SEQUENCE [LARGE SCALE GENOMIC DNA]</scope>
    <source>
        <strain evidence="4 5">PY_sf001</strain>
    </source>
</reference>
<dbReference type="SMART" id="SM00271">
    <property type="entry name" value="DnaJ"/>
    <property type="match status" value="1"/>
</dbReference>
<keyword evidence="5" id="KW-1185">Reference proteome</keyword>
<dbReference type="GO" id="GO:0051787">
    <property type="term" value="F:misfolded protein binding"/>
    <property type="evidence" value="ECO:0007669"/>
    <property type="project" value="TreeGrafter"/>
</dbReference>
<dbReference type="InterPro" id="IPR013766">
    <property type="entry name" value="Thioredoxin_domain"/>
</dbReference>
<accession>A0A210QKP4</accession>
<dbReference type="PANTHER" id="PTHR44340:SF1">
    <property type="entry name" value="DNAJ HOMOLOG SUBFAMILY C MEMBER 10"/>
    <property type="match status" value="1"/>
</dbReference>
<dbReference type="PROSITE" id="PS50076">
    <property type="entry name" value="DNAJ_2"/>
    <property type="match status" value="1"/>
</dbReference>
<proteinExistence type="predicted"/>
<dbReference type="InterPro" id="IPR017937">
    <property type="entry name" value="Thioredoxin_CS"/>
</dbReference>
<dbReference type="PRINTS" id="PR00625">
    <property type="entry name" value="JDOMAIN"/>
</dbReference>
<dbReference type="Pfam" id="PF00085">
    <property type="entry name" value="Thioredoxin"/>
    <property type="match status" value="4"/>
</dbReference>
<dbReference type="InterPro" id="IPR036249">
    <property type="entry name" value="Thioredoxin-like_sf"/>
</dbReference>
<feature type="domain" description="Thioredoxin" evidence="3">
    <location>
        <begin position="117"/>
        <end position="237"/>
    </location>
</feature>
<dbReference type="EMBL" id="NEDP02003178">
    <property type="protein sequence ID" value="OWF49324.1"/>
    <property type="molecule type" value="Genomic_DNA"/>
</dbReference>
<dbReference type="PROSITE" id="PS51352">
    <property type="entry name" value="THIOREDOXIN_2"/>
    <property type="match status" value="4"/>
</dbReference>
<dbReference type="CDD" id="cd06257">
    <property type="entry name" value="DnaJ"/>
    <property type="match status" value="1"/>
</dbReference>
<protein>
    <recommendedName>
        <fullName evidence="1">DnaJ homolog subfamily C member 10</fullName>
    </recommendedName>
</protein>
<dbReference type="InterPro" id="IPR001623">
    <property type="entry name" value="DnaJ_domain"/>
</dbReference>
<sequence>MEFISINNPILRNARLLRSLLVLCFVWSVIVLVSAEDFYKLLDIPRSATTKEIRKAFKKLAVTKHPDKNLDDPDAHDQFLKITRAYEVLKDDDLRKKYDTHGEEGLKEDFHGGRRYESWKFYQEEFGIYDDDKEIITLSRSDFEQSVEGTDDVWFVNFYSSGCSHCHDLAPHWREVARELEGVIRIGAVNCQDDWQLCRMQGIRSYPSLIMYPAKEKYHGERMTRAMVKYALKQVKATVVDLWSGNFDSLVNNPDNDRPWLITFCGDGGDCLTKSACIKLAAMLEELVNVGKMDCHNNEEMCTSVGVEYGTMYYESGQVVRERGCLFAQEIAHQVMSQLPDVAVMDKKTFQDIEKRLKKGQKRPWLIHFVEGNADQDIEYRKLPGMLSDIQIGRVDCQLMRTECNDLHVIKFPSFLVFKETGGYEIYYGRMTAHDVAAFARDSAVVKVESLRKEDFRDHRVGPDSSDTWFVDFFAPWCPPCMKLLPEFRKAAKSYGEMVNFGTVDCTIHADICQMYNIHSYPTTILYNASVPLQYHGHHRASDLGEFIEDTLKPPVLSLDFNSFEMLVRQKDEGVIWIIDFYASWCGPCQQLAPEWRRLAKMLKDTKNVFVAQVECQKEAMLCRQENVNSYPSLRLYPADSQKGSGSFFTYNEWHRDAQSLRAWAFEFLPSKVETLRYHNFHQKVLSSSTPFIVDFYAPWCGPCQVFKPEFEKIAETLDGRVKAGKVNCDEDRYLCQQAGVSAYPTVRFYKGARKGMAQHMYGQDIDFLDADQIIRFIKGRIPAVQKTTHDEL</sequence>
<name>A0A210QKP4_MIZYE</name>
<dbReference type="Gene3D" id="1.10.287.110">
    <property type="entry name" value="DnaJ domain"/>
    <property type="match status" value="1"/>
</dbReference>
<dbReference type="AlphaFoldDB" id="A0A210QKP4"/>
<dbReference type="OrthoDB" id="5810603at2759"/>
<dbReference type="GO" id="GO:0015035">
    <property type="term" value="F:protein-disulfide reductase activity"/>
    <property type="evidence" value="ECO:0007669"/>
    <property type="project" value="TreeGrafter"/>
</dbReference>
<dbReference type="FunFam" id="1.10.287.110:FF:000029">
    <property type="entry name" value="DnaJ homolog subfamily C member 10"/>
    <property type="match status" value="1"/>
</dbReference>
<feature type="domain" description="Thioredoxin" evidence="3">
    <location>
        <begin position="555"/>
        <end position="644"/>
    </location>
</feature>
<feature type="domain" description="Thioredoxin" evidence="3">
    <location>
        <begin position="427"/>
        <end position="553"/>
    </location>
</feature>
<dbReference type="Pfam" id="PF00226">
    <property type="entry name" value="DnaJ"/>
    <property type="match status" value="1"/>
</dbReference>
<evidence type="ECO:0000259" key="3">
    <source>
        <dbReference type="PROSITE" id="PS51352"/>
    </source>
</evidence>
<evidence type="ECO:0000256" key="1">
    <source>
        <dbReference type="ARBA" id="ARBA00020920"/>
    </source>
</evidence>
<evidence type="ECO:0000313" key="5">
    <source>
        <dbReference type="Proteomes" id="UP000242188"/>
    </source>
</evidence>
<dbReference type="GO" id="GO:0036498">
    <property type="term" value="P:IRE1-mediated unfolded protein response"/>
    <property type="evidence" value="ECO:0007669"/>
    <property type="project" value="TreeGrafter"/>
</dbReference>
<evidence type="ECO:0000313" key="4">
    <source>
        <dbReference type="EMBL" id="OWF49324.1"/>
    </source>
</evidence>